<dbReference type="PANTHER" id="PTHR13673">
    <property type="entry name" value="ESOPHAGEAL CANCER ASSOCIATED PROTEIN"/>
    <property type="match status" value="1"/>
</dbReference>
<comment type="similarity">
    <text evidence="2">Belongs to the VPS35L family.</text>
</comment>
<dbReference type="GO" id="GO:0032456">
    <property type="term" value="P:endocytic recycling"/>
    <property type="evidence" value="ECO:0007669"/>
    <property type="project" value="InterPro"/>
</dbReference>
<evidence type="ECO:0000256" key="5">
    <source>
        <dbReference type="ARBA" id="ARBA00022927"/>
    </source>
</evidence>
<evidence type="ECO:0000256" key="4">
    <source>
        <dbReference type="ARBA" id="ARBA00022753"/>
    </source>
</evidence>
<feature type="region of interest" description="Disordered" evidence="6">
    <location>
        <begin position="78"/>
        <end position="102"/>
    </location>
</feature>
<comment type="subcellular location">
    <subcellularLocation>
        <location evidence="1">Endosome</location>
    </subcellularLocation>
</comment>
<evidence type="ECO:0000256" key="2">
    <source>
        <dbReference type="ARBA" id="ARBA00010704"/>
    </source>
</evidence>
<evidence type="ECO:0000313" key="8">
    <source>
        <dbReference type="Proteomes" id="UP000242715"/>
    </source>
</evidence>
<proteinExistence type="inferred from homology"/>
<accession>A0A2Z6MYN5</accession>
<gene>
    <name evidence="7" type="ORF">TSUD_21820</name>
</gene>
<dbReference type="GO" id="GO:0015031">
    <property type="term" value="P:protein transport"/>
    <property type="evidence" value="ECO:0007669"/>
    <property type="project" value="UniProtKB-KW"/>
</dbReference>
<dbReference type="PANTHER" id="PTHR13673:SF0">
    <property type="entry name" value="VPS35 ENDOSOMAL PROTEIN-SORTING FACTOR-LIKE"/>
    <property type="match status" value="1"/>
</dbReference>
<sequence length="256" mass="28994">MTEKSQCQRPNTEFPSSLISECFHFMEFRPRSYRTENQSHVLPRLRADAHPLSPPPQPLAQVNVAVDGGNADFFDPLRGGIDNDAKATPPDPESLSEVSGDQPTKEWTSFRRLLMQRFPVSKMVSLSSMPDVLMRSGKSHDKSSTSMHLEELDDPQKFADEGVKVITWQEYVSRLHELKDEITRSWLGDDRVTSLKLSIKVAKLMVDTSVFEFYPTLFVLVTDIMDMLGDLVWKRIKQKAEFTENGATLCNLAASL</sequence>
<evidence type="ECO:0000313" key="7">
    <source>
        <dbReference type="EMBL" id="GAU28845.1"/>
    </source>
</evidence>
<protein>
    <submittedName>
        <fullName evidence="7">Uncharacterized protein</fullName>
    </submittedName>
</protein>
<dbReference type="InterPro" id="IPR029705">
    <property type="entry name" value="VPS35L"/>
</dbReference>
<reference evidence="8" key="1">
    <citation type="journal article" date="2017" name="Front. Plant Sci.">
        <title>Climate Clever Clovers: New Paradigm to Reduce the Environmental Footprint of Ruminants by Breeding Low Methanogenic Forages Utilizing Haplotype Variation.</title>
        <authorList>
            <person name="Kaur P."/>
            <person name="Appels R."/>
            <person name="Bayer P.E."/>
            <person name="Keeble-Gagnere G."/>
            <person name="Wang J."/>
            <person name="Hirakawa H."/>
            <person name="Shirasawa K."/>
            <person name="Vercoe P."/>
            <person name="Stefanova K."/>
            <person name="Durmic Z."/>
            <person name="Nichols P."/>
            <person name="Revell C."/>
            <person name="Isobe S.N."/>
            <person name="Edwards D."/>
            <person name="Erskine W."/>
        </authorList>
    </citation>
    <scope>NUCLEOTIDE SEQUENCE [LARGE SCALE GENOMIC DNA]</scope>
    <source>
        <strain evidence="8">cv. Daliak</strain>
    </source>
</reference>
<name>A0A2Z6MYN5_TRISU</name>
<dbReference type="Proteomes" id="UP000242715">
    <property type="component" value="Unassembled WGS sequence"/>
</dbReference>
<dbReference type="OrthoDB" id="1390338at2759"/>
<keyword evidence="4" id="KW-0967">Endosome</keyword>
<dbReference type="GO" id="GO:0005768">
    <property type="term" value="C:endosome"/>
    <property type="evidence" value="ECO:0007669"/>
    <property type="project" value="UniProtKB-SubCell"/>
</dbReference>
<evidence type="ECO:0000256" key="3">
    <source>
        <dbReference type="ARBA" id="ARBA00022448"/>
    </source>
</evidence>
<keyword evidence="3" id="KW-0813">Transport</keyword>
<evidence type="ECO:0000256" key="1">
    <source>
        <dbReference type="ARBA" id="ARBA00004177"/>
    </source>
</evidence>
<dbReference type="EMBL" id="DF973381">
    <property type="protein sequence ID" value="GAU28845.1"/>
    <property type="molecule type" value="Genomic_DNA"/>
</dbReference>
<evidence type="ECO:0000256" key="6">
    <source>
        <dbReference type="SAM" id="MobiDB-lite"/>
    </source>
</evidence>
<keyword evidence="8" id="KW-1185">Reference proteome</keyword>
<dbReference type="AlphaFoldDB" id="A0A2Z6MYN5"/>
<organism evidence="7 8">
    <name type="scientific">Trifolium subterraneum</name>
    <name type="common">Subterranean clover</name>
    <dbReference type="NCBI Taxonomy" id="3900"/>
    <lineage>
        <taxon>Eukaryota</taxon>
        <taxon>Viridiplantae</taxon>
        <taxon>Streptophyta</taxon>
        <taxon>Embryophyta</taxon>
        <taxon>Tracheophyta</taxon>
        <taxon>Spermatophyta</taxon>
        <taxon>Magnoliopsida</taxon>
        <taxon>eudicotyledons</taxon>
        <taxon>Gunneridae</taxon>
        <taxon>Pentapetalae</taxon>
        <taxon>rosids</taxon>
        <taxon>fabids</taxon>
        <taxon>Fabales</taxon>
        <taxon>Fabaceae</taxon>
        <taxon>Papilionoideae</taxon>
        <taxon>50 kb inversion clade</taxon>
        <taxon>NPAAA clade</taxon>
        <taxon>Hologalegina</taxon>
        <taxon>IRL clade</taxon>
        <taxon>Trifolieae</taxon>
        <taxon>Trifolium</taxon>
    </lineage>
</organism>
<keyword evidence="5" id="KW-0653">Protein transport</keyword>